<comment type="caution">
    <text evidence="2">The sequence shown here is derived from an EMBL/GenBank/DDBJ whole genome shotgun (WGS) entry which is preliminary data.</text>
</comment>
<name>A0ABP6FMF3_9ACTN</name>
<dbReference type="Proteomes" id="UP001501666">
    <property type="component" value="Unassembled WGS sequence"/>
</dbReference>
<dbReference type="SUPFAM" id="SSF46785">
    <property type="entry name" value="Winged helix' DNA-binding domain"/>
    <property type="match status" value="1"/>
</dbReference>
<evidence type="ECO:0000313" key="2">
    <source>
        <dbReference type="EMBL" id="GAA2692079.1"/>
    </source>
</evidence>
<gene>
    <name evidence="2" type="ORF">GCM10010412_082790</name>
</gene>
<evidence type="ECO:0000259" key="1">
    <source>
        <dbReference type="Pfam" id="PF03551"/>
    </source>
</evidence>
<dbReference type="InterPro" id="IPR036388">
    <property type="entry name" value="WH-like_DNA-bd_sf"/>
</dbReference>
<organism evidence="2 3">
    <name type="scientific">Nonomuraea recticatena</name>
    <dbReference type="NCBI Taxonomy" id="46178"/>
    <lineage>
        <taxon>Bacteria</taxon>
        <taxon>Bacillati</taxon>
        <taxon>Actinomycetota</taxon>
        <taxon>Actinomycetes</taxon>
        <taxon>Streptosporangiales</taxon>
        <taxon>Streptosporangiaceae</taxon>
        <taxon>Nonomuraea</taxon>
    </lineage>
</organism>
<reference evidence="3" key="1">
    <citation type="journal article" date="2019" name="Int. J. Syst. Evol. Microbiol.">
        <title>The Global Catalogue of Microorganisms (GCM) 10K type strain sequencing project: providing services to taxonomists for standard genome sequencing and annotation.</title>
        <authorList>
            <consortium name="The Broad Institute Genomics Platform"/>
            <consortium name="The Broad Institute Genome Sequencing Center for Infectious Disease"/>
            <person name="Wu L."/>
            <person name="Ma J."/>
        </authorList>
    </citation>
    <scope>NUCLEOTIDE SEQUENCE [LARGE SCALE GENOMIC DNA]</scope>
    <source>
        <strain evidence="3">JCM 6835</strain>
    </source>
</reference>
<dbReference type="EMBL" id="BAAATE010000034">
    <property type="protein sequence ID" value="GAA2692079.1"/>
    <property type="molecule type" value="Genomic_DNA"/>
</dbReference>
<protein>
    <recommendedName>
        <fullName evidence="1">Transcription regulator PadR N-terminal domain-containing protein</fullName>
    </recommendedName>
</protein>
<feature type="domain" description="Transcription regulator PadR N-terminal" evidence="1">
    <location>
        <begin position="17"/>
        <end position="76"/>
    </location>
</feature>
<proteinExistence type="predicted"/>
<dbReference type="Pfam" id="PF03551">
    <property type="entry name" value="PadR"/>
    <property type="match status" value="1"/>
</dbReference>
<dbReference type="InterPro" id="IPR005149">
    <property type="entry name" value="Tscrpt_reg_PadR_N"/>
</dbReference>
<accession>A0ABP6FMF3</accession>
<dbReference type="Gene3D" id="1.10.10.10">
    <property type="entry name" value="Winged helix-like DNA-binding domain superfamily/Winged helix DNA-binding domain"/>
    <property type="match status" value="1"/>
</dbReference>
<keyword evidence="3" id="KW-1185">Reference proteome</keyword>
<dbReference type="InterPro" id="IPR036390">
    <property type="entry name" value="WH_DNA-bd_sf"/>
</dbReference>
<sequence length="102" mass="11458">MTPKKAQLLKIFLEAPDQPRYGFELMQLTGQPSGTAYPILAELERGGWITSSQEDIDPSKAGRPRRRVYVLTCEGYLAARQALEDLSETFRPPAPAQPRGRR</sequence>
<evidence type="ECO:0000313" key="3">
    <source>
        <dbReference type="Proteomes" id="UP001501666"/>
    </source>
</evidence>